<dbReference type="Gene3D" id="1.25.40.10">
    <property type="entry name" value="Tetratricopeptide repeat domain"/>
    <property type="match status" value="2"/>
</dbReference>
<evidence type="ECO:0000259" key="2">
    <source>
        <dbReference type="PROSITE" id="PS50011"/>
    </source>
</evidence>
<evidence type="ECO:0000256" key="1">
    <source>
        <dbReference type="PROSITE-ProRule" id="PRU10141"/>
    </source>
</evidence>
<dbReference type="EMBL" id="LLXL01001260">
    <property type="protein sequence ID" value="PKK65441.1"/>
    <property type="molecule type" value="Genomic_DNA"/>
</dbReference>
<feature type="binding site" evidence="1">
    <location>
        <position position="67"/>
    </location>
    <ligand>
        <name>ATP</name>
        <dbReference type="ChEBI" id="CHEBI:30616"/>
    </ligand>
</feature>
<reference evidence="3 4" key="1">
    <citation type="submission" date="2016-04" db="EMBL/GenBank/DDBJ databases">
        <title>Genome analyses suggest a sexual origin of heterokaryosis in a supposedly ancient asexual fungus.</title>
        <authorList>
            <person name="Ropars J."/>
            <person name="Sedzielewska K."/>
            <person name="Noel J."/>
            <person name="Charron P."/>
            <person name="Farinelli L."/>
            <person name="Marton T."/>
            <person name="Kruger M."/>
            <person name="Pelin A."/>
            <person name="Brachmann A."/>
            <person name="Corradi N."/>
        </authorList>
    </citation>
    <scope>NUCLEOTIDE SEQUENCE [LARGE SCALE GENOMIC DNA]</scope>
    <source>
        <strain evidence="3 4">C2</strain>
    </source>
</reference>
<organism evidence="3 4">
    <name type="scientific">Rhizophagus irregularis</name>
    <dbReference type="NCBI Taxonomy" id="588596"/>
    <lineage>
        <taxon>Eukaryota</taxon>
        <taxon>Fungi</taxon>
        <taxon>Fungi incertae sedis</taxon>
        <taxon>Mucoromycota</taxon>
        <taxon>Glomeromycotina</taxon>
        <taxon>Glomeromycetes</taxon>
        <taxon>Glomerales</taxon>
        <taxon>Glomeraceae</taxon>
        <taxon>Rhizophagus</taxon>
    </lineage>
</organism>
<feature type="domain" description="Protein kinase" evidence="2">
    <location>
        <begin position="38"/>
        <end position="310"/>
    </location>
</feature>
<name>A0A2N1MUW3_9GLOM</name>
<keyword evidence="1" id="KW-0067">ATP-binding</keyword>
<dbReference type="VEuPathDB" id="FungiDB:FUN_010074"/>
<dbReference type="InterPro" id="IPR011990">
    <property type="entry name" value="TPR-like_helical_dom_sf"/>
</dbReference>
<dbReference type="InterPro" id="IPR011009">
    <property type="entry name" value="Kinase-like_dom_sf"/>
</dbReference>
<dbReference type="InterPro" id="IPR052945">
    <property type="entry name" value="Mitotic_Regulator"/>
</dbReference>
<proteinExistence type="predicted"/>
<reference evidence="3 4" key="2">
    <citation type="submission" date="2017-10" db="EMBL/GenBank/DDBJ databases">
        <title>Extensive intraspecific genome diversity in a model arbuscular mycorrhizal fungus.</title>
        <authorList>
            <person name="Chen E.C.H."/>
            <person name="Morin E."/>
            <person name="Baudet D."/>
            <person name="Noel J."/>
            <person name="Ndikumana S."/>
            <person name="Charron P."/>
            <person name="St-Onge C."/>
            <person name="Giorgi J."/>
            <person name="Grigoriev I.V."/>
            <person name="Roux C."/>
            <person name="Martin F.M."/>
            <person name="Corradi N."/>
        </authorList>
    </citation>
    <scope>NUCLEOTIDE SEQUENCE [LARGE SCALE GENOMIC DNA]</scope>
    <source>
        <strain evidence="3 4">C2</strain>
    </source>
</reference>
<dbReference type="GO" id="GO:0005524">
    <property type="term" value="F:ATP binding"/>
    <property type="evidence" value="ECO:0007669"/>
    <property type="project" value="UniProtKB-UniRule"/>
</dbReference>
<evidence type="ECO:0000313" key="3">
    <source>
        <dbReference type="EMBL" id="PKK65441.1"/>
    </source>
</evidence>
<dbReference type="AlphaFoldDB" id="A0A2N1MUW3"/>
<keyword evidence="3" id="KW-0808">Transferase</keyword>
<dbReference type="PANTHER" id="PTHR43628:SF1">
    <property type="entry name" value="CHITIN SYNTHASE REGULATORY FACTOR 2-RELATED"/>
    <property type="match status" value="1"/>
</dbReference>
<dbReference type="VEuPathDB" id="FungiDB:RhiirA1_449530"/>
<dbReference type="InterPro" id="IPR001245">
    <property type="entry name" value="Ser-Thr/Tyr_kinase_cat_dom"/>
</dbReference>
<dbReference type="GO" id="GO:0004672">
    <property type="term" value="F:protein kinase activity"/>
    <property type="evidence" value="ECO:0007669"/>
    <property type="project" value="InterPro"/>
</dbReference>
<dbReference type="PANTHER" id="PTHR43628">
    <property type="entry name" value="ACTIVATOR OF C KINASE PROTEIN 1-RELATED"/>
    <property type="match status" value="1"/>
</dbReference>
<protein>
    <submittedName>
        <fullName evidence="3">Kinase-like protein</fullName>
    </submittedName>
</protein>
<dbReference type="SMART" id="SM00671">
    <property type="entry name" value="SEL1"/>
    <property type="match status" value="6"/>
</dbReference>
<dbReference type="Pfam" id="PF08238">
    <property type="entry name" value="Sel1"/>
    <property type="match status" value="6"/>
</dbReference>
<dbReference type="InterPro" id="IPR006597">
    <property type="entry name" value="Sel1-like"/>
</dbReference>
<dbReference type="Pfam" id="PF07714">
    <property type="entry name" value="PK_Tyr_Ser-Thr"/>
    <property type="match status" value="1"/>
</dbReference>
<dbReference type="InterPro" id="IPR017441">
    <property type="entry name" value="Protein_kinase_ATP_BS"/>
</dbReference>
<sequence>MSVNNIKVQDTENTNEWINWIEEAIDKEHLNYYEYKQFNNFREIGFGNFGKVYRVSWKNLEKNFAIKSFFNINIITIKEIVRELKIQRKIDFYDNIIRCYGITKFESENHDNNINYMLVMEYADSGNLQNYLKYNFSKLTWDDKYLMAYQLACAVSCLHNEGIVHRDLHYGNILVHQHSIKLADFGLSRRIGESSNSSNFQSKLFGMVPYVDPICFNNNQSTQTYSLNEKSDVYSIGVLLWEISSGQLPFYIEGEQYDVSLALEIGQGLRETIIPDTPEDYVKIYTRCWDGKPDNRPTIYQVVDWLKAIITKTDVKAEILQSSSKRELNLSNAEVPLSTSNSESQGELSQPIQNFNKMSTEVINTTSLSNESQKDLLLEKDFNKIVDEINDFIIELLNKGIEGELVKDQVIEYLSSNYNTNSQEIFDWLSNNQINSNSVFLLGYFNYNGIETNENNEKAFNLFLNASAKYHTLAQYFVAYCYQNGFGTIKNDKLAFKYFEKVADKNYAMGQLEVGYFYDNGIGIKKDLKKAFIWFEKAVNNGNIMAKCNLGLYYKNGKGIEKNYNKAFELFKQSAEEDYLYGITMLAYCYSYGIGTKPNKQKAFELYEKSANLGSKVAQYNVANMYEFGDGIIKDIDKSIYWYEKSSKQGYQNAKNRLETLQKS</sequence>
<dbReference type="InterPro" id="IPR000719">
    <property type="entry name" value="Prot_kinase_dom"/>
</dbReference>
<accession>A0A2N1MUW3</accession>
<dbReference type="VEuPathDB" id="FungiDB:RhiirFUN_021874"/>
<evidence type="ECO:0000313" key="4">
    <source>
        <dbReference type="Proteomes" id="UP000233469"/>
    </source>
</evidence>
<comment type="caution">
    <text evidence="3">The sequence shown here is derived from an EMBL/GenBank/DDBJ whole genome shotgun (WGS) entry which is preliminary data.</text>
</comment>
<dbReference type="PRINTS" id="PR00109">
    <property type="entry name" value="TYRKINASE"/>
</dbReference>
<dbReference type="Gene3D" id="1.10.510.10">
    <property type="entry name" value="Transferase(Phosphotransferase) domain 1"/>
    <property type="match status" value="1"/>
</dbReference>
<gene>
    <name evidence="3" type="ORF">RhiirC2_853597</name>
</gene>
<dbReference type="Proteomes" id="UP000233469">
    <property type="component" value="Unassembled WGS sequence"/>
</dbReference>
<dbReference type="PROSITE" id="PS00107">
    <property type="entry name" value="PROTEIN_KINASE_ATP"/>
    <property type="match status" value="1"/>
</dbReference>
<dbReference type="SUPFAM" id="SSF81901">
    <property type="entry name" value="HCP-like"/>
    <property type="match status" value="1"/>
</dbReference>
<keyword evidence="3" id="KW-0418">Kinase</keyword>
<dbReference type="SUPFAM" id="SSF56112">
    <property type="entry name" value="Protein kinase-like (PK-like)"/>
    <property type="match status" value="1"/>
</dbReference>
<keyword evidence="1" id="KW-0547">Nucleotide-binding</keyword>
<dbReference type="PROSITE" id="PS50011">
    <property type="entry name" value="PROTEIN_KINASE_DOM"/>
    <property type="match status" value="1"/>
</dbReference>